<feature type="chain" id="PRO_5004191090" evidence="1">
    <location>
        <begin position="21"/>
        <end position="332"/>
    </location>
</feature>
<evidence type="ECO:0000256" key="1">
    <source>
        <dbReference type="SAM" id="SignalP"/>
    </source>
</evidence>
<evidence type="ECO:0000313" key="3">
    <source>
        <dbReference type="Proteomes" id="UP000002432"/>
    </source>
</evidence>
<dbReference type="Proteomes" id="UP000002432">
    <property type="component" value="Chromosome"/>
</dbReference>
<dbReference type="KEGG" id="aba:Acid345_1964"/>
<dbReference type="EMBL" id="CP000360">
    <property type="protein sequence ID" value="ABF40965.1"/>
    <property type="molecule type" value="Genomic_DNA"/>
</dbReference>
<sequence>MKRALLALVAGLLLPLSAFAQSKSGLLLTTAAASSDAGQSFHSYWIVRDGSQVQVTEGNRLLTPRGAGWWELGITVLKHPTNESRNEVIWAGPAGSKHLRFHVIAFNPDEPCPDDINTYSLSWVGGDYATVQHAYVSNCGKKPTSGIQGFMVRLEDLTHGEQQLRAHIALRDVASDPAGDAMALGGEIANARGTLTTDSDNPVEENSWIVVRNKGRYQLLGVTPEIKGQEGNTFDIPFDVPKEIAGRDDLAVGWDAVLDKDPETLDAYTSPDGSFVALVGPRYLSCYELADGKLGARLTRVPLASAGVVAAQWASDVEQWNQQLVPLLKAQK</sequence>
<evidence type="ECO:0000313" key="2">
    <source>
        <dbReference type="EMBL" id="ABF40965.1"/>
    </source>
</evidence>
<dbReference type="STRING" id="204669.Acid345_1964"/>
<name>Q1IQ85_KORVE</name>
<dbReference type="HOGENOM" id="CLU_836213_0_0_0"/>
<reference evidence="2 3" key="1">
    <citation type="journal article" date="2009" name="Appl. Environ. Microbiol.">
        <title>Three genomes from the phylum Acidobacteria provide insight into the lifestyles of these microorganisms in soils.</title>
        <authorList>
            <person name="Ward N.L."/>
            <person name="Challacombe J.F."/>
            <person name="Janssen P.H."/>
            <person name="Henrissat B."/>
            <person name="Coutinho P.M."/>
            <person name="Wu M."/>
            <person name="Xie G."/>
            <person name="Haft D.H."/>
            <person name="Sait M."/>
            <person name="Badger J."/>
            <person name="Barabote R.D."/>
            <person name="Bradley B."/>
            <person name="Brettin T.S."/>
            <person name="Brinkac L.M."/>
            <person name="Bruce D."/>
            <person name="Creasy T."/>
            <person name="Daugherty S.C."/>
            <person name="Davidsen T.M."/>
            <person name="DeBoy R.T."/>
            <person name="Detter J.C."/>
            <person name="Dodson R.J."/>
            <person name="Durkin A.S."/>
            <person name="Ganapathy A."/>
            <person name="Gwinn-Giglio M."/>
            <person name="Han C.S."/>
            <person name="Khouri H."/>
            <person name="Kiss H."/>
            <person name="Kothari S.P."/>
            <person name="Madupu R."/>
            <person name="Nelson K.E."/>
            <person name="Nelson W.C."/>
            <person name="Paulsen I."/>
            <person name="Penn K."/>
            <person name="Ren Q."/>
            <person name="Rosovitz M.J."/>
            <person name="Selengut J.D."/>
            <person name="Shrivastava S."/>
            <person name="Sullivan S.A."/>
            <person name="Tapia R."/>
            <person name="Thompson L.S."/>
            <person name="Watkins K.L."/>
            <person name="Yang Q."/>
            <person name="Yu C."/>
            <person name="Zafar N."/>
            <person name="Zhou L."/>
            <person name="Kuske C.R."/>
        </authorList>
    </citation>
    <scope>NUCLEOTIDE SEQUENCE [LARGE SCALE GENOMIC DNA]</scope>
    <source>
        <strain evidence="2 3">Ellin345</strain>
    </source>
</reference>
<dbReference type="EnsemblBacteria" id="ABF40965">
    <property type="protein sequence ID" value="ABF40965"/>
    <property type="gene ID" value="Acid345_1964"/>
</dbReference>
<keyword evidence="3" id="KW-1185">Reference proteome</keyword>
<keyword evidence="1" id="KW-0732">Signal</keyword>
<dbReference type="RefSeq" id="WP_011522766.1">
    <property type="nucleotide sequence ID" value="NC_008009.1"/>
</dbReference>
<proteinExistence type="predicted"/>
<protein>
    <submittedName>
        <fullName evidence="2">Uncharacterized protein</fullName>
    </submittedName>
</protein>
<gene>
    <name evidence="2" type="ordered locus">Acid345_1964</name>
</gene>
<accession>Q1IQ85</accession>
<dbReference type="AlphaFoldDB" id="Q1IQ85"/>
<feature type="signal peptide" evidence="1">
    <location>
        <begin position="1"/>
        <end position="20"/>
    </location>
</feature>
<organism evidence="2 3">
    <name type="scientific">Koribacter versatilis (strain Ellin345)</name>
    <dbReference type="NCBI Taxonomy" id="204669"/>
    <lineage>
        <taxon>Bacteria</taxon>
        <taxon>Pseudomonadati</taxon>
        <taxon>Acidobacteriota</taxon>
        <taxon>Terriglobia</taxon>
        <taxon>Terriglobales</taxon>
        <taxon>Candidatus Korobacteraceae</taxon>
        <taxon>Candidatus Korobacter</taxon>
    </lineage>
</organism>